<evidence type="ECO:0000313" key="7">
    <source>
        <dbReference type="EMBL" id="CAA9460455.1"/>
    </source>
</evidence>
<dbReference type="Pfam" id="PF01594">
    <property type="entry name" value="AI-2E_transport"/>
    <property type="match status" value="1"/>
</dbReference>
<feature type="transmembrane region" description="Helical" evidence="6">
    <location>
        <begin position="141"/>
        <end position="169"/>
    </location>
</feature>
<dbReference type="GO" id="GO:0016020">
    <property type="term" value="C:membrane"/>
    <property type="evidence" value="ECO:0007669"/>
    <property type="project" value="UniProtKB-SubCell"/>
</dbReference>
<protein>
    <submittedName>
        <fullName evidence="7">Uncharacterized UPF0118 membrane protein</fullName>
    </submittedName>
</protein>
<accession>A0A6J4R0D6</accession>
<evidence type="ECO:0000256" key="6">
    <source>
        <dbReference type="SAM" id="Phobius"/>
    </source>
</evidence>
<name>A0A6J4R0D6_9ACTN</name>
<keyword evidence="3 6" id="KW-0812">Transmembrane</keyword>
<evidence type="ECO:0000256" key="4">
    <source>
        <dbReference type="ARBA" id="ARBA00022989"/>
    </source>
</evidence>
<keyword evidence="4 6" id="KW-1133">Transmembrane helix</keyword>
<dbReference type="InterPro" id="IPR002549">
    <property type="entry name" value="AI-2E-like"/>
</dbReference>
<proteinExistence type="inferred from homology"/>
<feature type="transmembrane region" description="Helical" evidence="6">
    <location>
        <begin position="300"/>
        <end position="333"/>
    </location>
</feature>
<keyword evidence="5 6" id="KW-0472">Membrane</keyword>
<dbReference type="PANTHER" id="PTHR21716:SF62">
    <property type="entry name" value="TRANSPORT PROTEIN YDBI-RELATED"/>
    <property type="match status" value="1"/>
</dbReference>
<dbReference type="EMBL" id="CADCVH010000073">
    <property type="protein sequence ID" value="CAA9460455.1"/>
    <property type="molecule type" value="Genomic_DNA"/>
</dbReference>
<gene>
    <name evidence="7" type="ORF">AVDCRST_MAG02-2192</name>
</gene>
<reference evidence="7" key="1">
    <citation type="submission" date="2020-02" db="EMBL/GenBank/DDBJ databases">
        <authorList>
            <person name="Meier V. D."/>
        </authorList>
    </citation>
    <scope>NUCLEOTIDE SEQUENCE</scope>
    <source>
        <strain evidence="7">AVDCRST_MAG02</strain>
    </source>
</reference>
<evidence type="ECO:0000256" key="3">
    <source>
        <dbReference type="ARBA" id="ARBA00022692"/>
    </source>
</evidence>
<feature type="transmembrane region" description="Helical" evidence="6">
    <location>
        <begin position="64"/>
        <end position="85"/>
    </location>
</feature>
<organism evidence="7">
    <name type="scientific">uncultured Rubrobacteraceae bacterium</name>
    <dbReference type="NCBI Taxonomy" id="349277"/>
    <lineage>
        <taxon>Bacteria</taxon>
        <taxon>Bacillati</taxon>
        <taxon>Actinomycetota</taxon>
        <taxon>Rubrobacteria</taxon>
        <taxon>Rubrobacterales</taxon>
        <taxon>Rubrobacteraceae</taxon>
        <taxon>environmental samples</taxon>
    </lineage>
</organism>
<dbReference type="GO" id="GO:0055085">
    <property type="term" value="P:transmembrane transport"/>
    <property type="evidence" value="ECO:0007669"/>
    <property type="project" value="TreeGrafter"/>
</dbReference>
<sequence>MTRGNLSDRGLLRAVLVAFALLAVWRFAAAVATVALLLATALLLAVALSAPVEALHRRKVPRPAAVAAIVVVVLAILGVVGYLLLPTLVREVALLASSLPDAVQQLVERVRELANRLGVKIGGGSGGGISPRTLANAARRVLGGLLGLFGGLASLFTALLVLLFVPLYLTAMPEPVSDWVVRLFPPEKRAKARETLSESRTSLLGWLQGRLFSMVVVGVLATVALYFIGVPGALFLGVFSGLVAFVPIIGSVAGAIPPLILAFAGNPWDVLWVLLAYLAIQQVESNLLTPIVMQKAVSLHPVVVIASVTVAGAAFGVLGALLAVPATVVAGILIQKLWFERLEGSSG</sequence>
<comment type="similarity">
    <text evidence="2">Belongs to the autoinducer-2 exporter (AI-2E) (TC 2.A.86) family.</text>
</comment>
<comment type="subcellular location">
    <subcellularLocation>
        <location evidence="1">Membrane</location>
        <topology evidence="1">Multi-pass membrane protein</topology>
    </subcellularLocation>
</comment>
<evidence type="ECO:0000256" key="1">
    <source>
        <dbReference type="ARBA" id="ARBA00004141"/>
    </source>
</evidence>
<dbReference type="PANTHER" id="PTHR21716">
    <property type="entry name" value="TRANSMEMBRANE PROTEIN"/>
    <property type="match status" value="1"/>
</dbReference>
<feature type="transmembrane region" description="Helical" evidence="6">
    <location>
        <begin position="34"/>
        <end position="52"/>
    </location>
</feature>
<evidence type="ECO:0000256" key="5">
    <source>
        <dbReference type="ARBA" id="ARBA00023136"/>
    </source>
</evidence>
<feature type="transmembrane region" description="Helical" evidence="6">
    <location>
        <begin position="209"/>
        <end position="228"/>
    </location>
</feature>
<dbReference type="AlphaFoldDB" id="A0A6J4R0D6"/>
<evidence type="ECO:0000256" key="2">
    <source>
        <dbReference type="ARBA" id="ARBA00009773"/>
    </source>
</evidence>